<dbReference type="Proteomes" id="UP000094569">
    <property type="component" value="Unassembled WGS sequence"/>
</dbReference>
<proteinExistence type="predicted"/>
<feature type="transmembrane region" description="Helical" evidence="2">
    <location>
        <begin position="43"/>
        <end position="66"/>
    </location>
</feature>
<organism evidence="4 5">
    <name type="scientific">Aspergillus cristatus</name>
    <name type="common">Chinese Fuzhuan brick tea-fermentation fungus</name>
    <name type="synonym">Eurotium cristatum</name>
    <dbReference type="NCBI Taxonomy" id="573508"/>
    <lineage>
        <taxon>Eukaryota</taxon>
        <taxon>Fungi</taxon>
        <taxon>Dikarya</taxon>
        <taxon>Ascomycota</taxon>
        <taxon>Pezizomycotina</taxon>
        <taxon>Eurotiomycetes</taxon>
        <taxon>Eurotiomycetidae</taxon>
        <taxon>Eurotiales</taxon>
        <taxon>Aspergillaceae</taxon>
        <taxon>Aspergillus</taxon>
        <taxon>Aspergillus subgen. Aspergillus</taxon>
    </lineage>
</organism>
<accession>A0A1E3B2R1</accession>
<keyword evidence="2" id="KW-0472">Membrane</keyword>
<evidence type="ECO:0000313" key="5">
    <source>
        <dbReference type="Proteomes" id="UP000094569"/>
    </source>
</evidence>
<feature type="region of interest" description="Disordered" evidence="1">
    <location>
        <begin position="157"/>
        <end position="206"/>
    </location>
</feature>
<keyword evidence="2" id="KW-0812">Transmembrane</keyword>
<comment type="caution">
    <text evidence="4">The sequence shown here is derived from an EMBL/GenBank/DDBJ whole genome shotgun (WGS) entry which is preliminary data.</text>
</comment>
<sequence>MPEPFQGRPLEELPNYQLFEIATTRIRKKLLSQERRQRAQYQFFYVSFNLLAIAQVIIGAAITALGPLGSQHMLAITILGALNTSIAGLLALLKGRGLPQRLRRNMAELAKVLDHIEEQTILLRYGSRKSSKNGIDASIEDVLKRYAAAKDISERNEPDTYADGELSKTPVSTTEVEGSASQRTDNSVINGKRRGTDEEMGIGEIL</sequence>
<feature type="compositionally biased region" description="Polar residues" evidence="1">
    <location>
        <begin position="169"/>
        <end position="189"/>
    </location>
</feature>
<dbReference type="OrthoDB" id="4472872at2759"/>
<name>A0A1E3B2R1_ASPCR</name>
<protein>
    <recommendedName>
        <fullName evidence="3">SMODS and SLOG-associating 2TM effector domain-containing protein</fullName>
    </recommendedName>
</protein>
<dbReference type="InterPro" id="IPR041622">
    <property type="entry name" value="SLATT_fungi"/>
</dbReference>
<evidence type="ECO:0000256" key="1">
    <source>
        <dbReference type="SAM" id="MobiDB-lite"/>
    </source>
</evidence>
<evidence type="ECO:0000259" key="3">
    <source>
        <dbReference type="Pfam" id="PF18142"/>
    </source>
</evidence>
<dbReference type="PANTHER" id="PTHR38793">
    <property type="entry name" value="SLATT_FUNGAL DOMAIN-CONTAINING PROTEIN-RELATED"/>
    <property type="match status" value="1"/>
</dbReference>
<keyword evidence="2" id="KW-1133">Transmembrane helix</keyword>
<dbReference type="VEuPathDB" id="FungiDB:SI65_09925"/>
<reference evidence="4 5" key="1">
    <citation type="journal article" date="2016" name="BMC Genomics">
        <title>Comparative genomic and transcriptomic analyses of the Fuzhuan brick tea-fermentation fungus Aspergillus cristatus.</title>
        <authorList>
            <person name="Ge Y."/>
            <person name="Wang Y."/>
            <person name="Liu Y."/>
            <person name="Tan Y."/>
            <person name="Ren X."/>
            <person name="Zhang X."/>
            <person name="Hyde K.D."/>
            <person name="Liu Y."/>
            <person name="Liu Z."/>
        </authorList>
    </citation>
    <scope>NUCLEOTIDE SEQUENCE [LARGE SCALE GENOMIC DNA]</scope>
    <source>
        <strain evidence="4 5">GZAAS20.1005</strain>
    </source>
</reference>
<dbReference type="Pfam" id="PF18142">
    <property type="entry name" value="SLATT_fungal"/>
    <property type="match status" value="1"/>
</dbReference>
<evidence type="ECO:0000313" key="4">
    <source>
        <dbReference type="EMBL" id="ODM14736.1"/>
    </source>
</evidence>
<feature type="domain" description="SMODS and SLOG-associating 2TM effector" evidence="3">
    <location>
        <begin position="31"/>
        <end position="150"/>
    </location>
</feature>
<dbReference type="PANTHER" id="PTHR38793:SF3">
    <property type="entry name" value="SMODS AND SLOG-ASSOCIATING 2TM EFFECTOR DOMAIN-CONTAINING PROTEIN"/>
    <property type="match status" value="1"/>
</dbReference>
<dbReference type="AlphaFoldDB" id="A0A1E3B2R1"/>
<feature type="transmembrane region" description="Helical" evidence="2">
    <location>
        <begin position="72"/>
        <end position="93"/>
    </location>
</feature>
<gene>
    <name evidence="4" type="ORF">SI65_09925</name>
</gene>
<dbReference type="EMBL" id="JXNT01000022">
    <property type="protein sequence ID" value="ODM14736.1"/>
    <property type="molecule type" value="Genomic_DNA"/>
</dbReference>
<dbReference type="NCBIfam" id="NF033635">
    <property type="entry name" value="SLATT_fungal"/>
    <property type="match status" value="1"/>
</dbReference>
<evidence type="ECO:0000256" key="2">
    <source>
        <dbReference type="SAM" id="Phobius"/>
    </source>
</evidence>
<keyword evidence="5" id="KW-1185">Reference proteome</keyword>